<dbReference type="CDD" id="cd01298">
    <property type="entry name" value="ATZ_TRZ_like"/>
    <property type="match status" value="1"/>
</dbReference>
<dbReference type="InterPro" id="IPR032466">
    <property type="entry name" value="Metal_Hydrolase"/>
</dbReference>
<dbReference type="GO" id="GO:0016814">
    <property type="term" value="F:hydrolase activity, acting on carbon-nitrogen (but not peptide) bonds, in cyclic amidines"/>
    <property type="evidence" value="ECO:0007669"/>
    <property type="project" value="UniProtKB-ARBA"/>
</dbReference>
<keyword evidence="2 5" id="KW-0378">Hydrolase</keyword>
<dbReference type="PANTHER" id="PTHR43794:SF11">
    <property type="entry name" value="AMIDOHYDROLASE-RELATED DOMAIN-CONTAINING PROTEIN"/>
    <property type="match status" value="1"/>
</dbReference>
<protein>
    <submittedName>
        <fullName evidence="5">Cytosine deaminase and related metal-dependent hydrolase</fullName>
    </submittedName>
</protein>
<dbReference type="SUPFAM" id="SSF51338">
    <property type="entry name" value="Composite domain of metallo-dependent hydrolases"/>
    <property type="match status" value="1"/>
</dbReference>
<evidence type="ECO:0000256" key="3">
    <source>
        <dbReference type="ARBA" id="ARBA00022833"/>
    </source>
</evidence>
<name>A0A139A9T5_GONPJ</name>
<dbReference type="NCBIfam" id="NF006055">
    <property type="entry name" value="PRK08203.1"/>
    <property type="match status" value="1"/>
</dbReference>
<dbReference type="GO" id="GO:0046872">
    <property type="term" value="F:metal ion binding"/>
    <property type="evidence" value="ECO:0007669"/>
    <property type="project" value="UniProtKB-KW"/>
</dbReference>
<dbReference type="OrthoDB" id="194468at2759"/>
<reference evidence="5 6" key="1">
    <citation type="journal article" date="2015" name="Genome Biol. Evol.">
        <title>Phylogenomic analyses indicate that early fungi evolved digesting cell walls of algal ancestors of land plants.</title>
        <authorList>
            <person name="Chang Y."/>
            <person name="Wang S."/>
            <person name="Sekimoto S."/>
            <person name="Aerts A.L."/>
            <person name="Choi C."/>
            <person name="Clum A."/>
            <person name="LaButti K.M."/>
            <person name="Lindquist E.A."/>
            <person name="Yee Ngan C."/>
            <person name="Ohm R.A."/>
            <person name="Salamov A.A."/>
            <person name="Grigoriev I.V."/>
            <person name="Spatafora J.W."/>
            <person name="Berbee M.L."/>
        </authorList>
    </citation>
    <scope>NUCLEOTIDE SEQUENCE [LARGE SCALE GENOMIC DNA]</scope>
    <source>
        <strain evidence="5 6">JEL478</strain>
    </source>
</reference>
<dbReference type="Gene3D" id="3.20.20.140">
    <property type="entry name" value="Metal-dependent hydrolases"/>
    <property type="match status" value="1"/>
</dbReference>
<dbReference type="InterPro" id="IPR006680">
    <property type="entry name" value="Amidohydro-rel"/>
</dbReference>
<evidence type="ECO:0000313" key="5">
    <source>
        <dbReference type="EMBL" id="KXS13602.1"/>
    </source>
</evidence>
<dbReference type="STRING" id="1344416.A0A139A9T5"/>
<dbReference type="OMA" id="PWLKTLY"/>
<evidence type="ECO:0000259" key="4">
    <source>
        <dbReference type="Pfam" id="PF01979"/>
    </source>
</evidence>
<dbReference type="Gene3D" id="2.30.40.10">
    <property type="entry name" value="Urease, subunit C, domain 1"/>
    <property type="match status" value="1"/>
</dbReference>
<keyword evidence="6" id="KW-1185">Reference proteome</keyword>
<sequence length="470" mass="50557">MPKLLLKNALHIVTMADSALELGPGSWIACEDGVIVGVGGAGEIETMPFAEAEADEVLDLEGCVVMPGFINTHHHMYQTLTRVLGTESELFGWLKLLYGIWKEMLPSDVRTAVQTACAELLLTGCTTSADHHYVYPNGLTLDDVIDAALSTGIRFHAVRGAMSVGESKGGLPPDSCVETEEEILSDMKRVVEKYHDAKKHAMLRIVLGPCSPFSVTPDLMRSSARLARTYPKVHLHTHLAENQNDIDYSEATFARRPGEYAEWVEWTGRDVWFAHCVKLSDSELHSFAQWGCGVSHCPSSNLRLGSGVAPVRKMLDLGVTVGLGVDGSASNDGNHMLMEARMAMLAQRYIGEKNGITARETIRVATRGGAKVLGREDDLGQIAVGYSADIIGVKVTGKIEFAGALHDPVQAVLYCVGSGGVEYSVVGGRVVVNKGKLTTVDVEELAGRHAQCSKLLLERAGYAPGGTITA</sequence>
<dbReference type="PANTHER" id="PTHR43794">
    <property type="entry name" value="AMINOHYDROLASE SSNA-RELATED"/>
    <property type="match status" value="1"/>
</dbReference>
<dbReference type="Proteomes" id="UP000070544">
    <property type="component" value="Unassembled WGS sequence"/>
</dbReference>
<dbReference type="AlphaFoldDB" id="A0A139A9T5"/>
<dbReference type="GO" id="GO:0019239">
    <property type="term" value="F:deaminase activity"/>
    <property type="evidence" value="ECO:0007669"/>
    <property type="project" value="UniProtKB-ARBA"/>
</dbReference>
<dbReference type="Pfam" id="PF01979">
    <property type="entry name" value="Amidohydro_1"/>
    <property type="match status" value="1"/>
</dbReference>
<feature type="domain" description="Amidohydrolase-related" evidence="4">
    <location>
        <begin position="64"/>
        <end position="430"/>
    </location>
</feature>
<dbReference type="EMBL" id="KQ965776">
    <property type="protein sequence ID" value="KXS13602.1"/>
    <property type="molecule type" value="Genomic_DNA"/>
</dbReference>
<dbReference type="FunFam" id="3.20.20.140:FF:000014">
    <property type="entry name" value="5-methylthioadenosine/S-adenosylhomocysteine deaminase"/>
    <property type="match status" value="1"/>
</dbReference>
<evidence type="ECO:0000313" key="6">
    <source>
        <dbReference type="Proteomes" id="UP000070544"/>
    </source>
</evidence>
<proteinExistence type="predicted"/>
<evidence type="ECO:0000256" key="1">
    <source>
        <dbReference type="ARBA" id="ARBA00022723"/>
    </source>
</evidence>
<organism evidence="5 6">
    <name type="scientific">Gonapodya prolifera (strain JEL478)</name>
    <name type="common">Monoblepharis prolifera</name>
    <dbReference type="NCBI Taxonomy" id="1344416"/>
    <lineage>
        <taxon>Eukaryota</taxon>
        <taxon>Fungi</taxon>
        <taxon>Fungi incertae sedis</taxon>
        <taxon>Chytridiomycota</taxon>
        <taxon>Chytridiomycota incertae sedis</taxon>
        <taxon>Monoblepharidomycetes</taxon>
        <taxon>Monoblepharidales</taxon>
        <taxon>Gonapodyaceae</taxon>
        <taxon>Gonapodya</taxon>
    </lineage>
</organism>
<accession>A0A139A9T5</accession>
<keyword evidence="1" id="KW-0479">Metal-binding</keyword>
<evidence type="ECO:0000256" key="2">
    <source>
        <dbReference type="ARBA" id="ARBA00022801"/>
    </source>
</evidence>
<keyword evidence="3" id="KW-0862">Zinc</keyword>
<dbReference type="SUPFAM" id="SSF51556">
    <property type="entry name" value="Metallo-dependent hydrolases"/>
    <property type="match status" value="1"/>
</dbReference>
<gene>
    <name evidence="5" type="ORF">M427DRAFT_156510</name>
</gene>
<dbReference type="InterPro" id="IPR050287">
    <property type="entry name" value="MTA/SAH_deaminase"/>
</dbReference>
<dbReference type="InterPro" id="IPR011059">
    <property type="entry name" value="Metal-dep_hydrolase_composite"/>
</dbReference>